<dbReference type="SMART" id="SM00332">
    <property type="entry name" value="PP2Cc"/>
    <property type="match status" value="1"/>
</dbReference>
<protein>
    <recommendedName>
        <fullName evidence="2">PPM-type phosphatase domain-containing protein</fullName>
    </recommendedName>
</protein>
<dbReference type="PROSITE" id="PS51746">
    <property type="entry name" value="PPM_2"/>
    <property type="match status" value="1"/>
</dbReference>
<evidence type="ECO:0000313" key="4">
    <source>
        <dbReference type="EMBL" id="CAE4571190.1"/>
    </source>
</evidence>
<proteinExistence type="predicted"/>
<feature type="region of interest" description="Disordered" evidence="1">
    <location>
        <begin position="1"/>
        <end position="48"/>
    </location>
</feature>
<sequence length="417" mass="46218">MGASFGEQGICSKVQQGPRERLAAQDEKAQKEEAEKLQLDRKERKSQREEAVVKAALEALRKNNHQMQRRESRAPVPEVASLNARATVVFTGRMSDTMEVPFQEKASAMKGLQCLEELVDVHLAGVRCVSGQVPTFLRPNQDDYFYMQTSDSYRALGIFDGHGIDGHGAAAVARDVLLRRLLQELPAERAKSDAAYSGGLQGILVSAFEEAHQEIVTRPEIDATLSGTTAFILVHDSKRHWLTSAWTGNCRCVMAAEKEVLTAANEEFGDASFVHRKPIKSKKKVEVVPLTKDHTVQRSDERSRIMSAGAQMRAVTDGPHLICAPGNLVGHQYGVIHVPEVVDRCLEDGTTPHFAVAATDGLWGVFKEPEVLAILRETIEENMIYGIDLLVERARGRWEQRQKSNVVDDITVGVVRF</sequence>
<gene>
    <name evidence="3" type="ORF">AMON00008_LOCUS10808</name>
    <name evidence="4" type="ORF">AMON00008_LOCUS10809</name>
</gene>
<dbReference type="InterPro" id="IPR001932">
    <property type="entry name" value="PPM-type_phosphatase-like_dom"/>
</dbReference>
<dbReference type="EMBL" id="HBNR01016427">
    <property type="protein sequence ID" value="CAE4571190.1"/>
    <property type="molecule type" value="Transcribed_RNA"/>
</dbReference>
<evidence type="ECO:0000256" key="1">
    <source>
        <dbReference type="SAM" id="MobiDB-lite"/>
    </source>
</evidence>
<evidence type="ECO:0000313" key="3">
    <source>
        <dbReference type="EMBL" id="CAE4571189.1"/>
    </source>
</evidence>
<dbReference type="Gene3D" id="3.60.40.10">
    <property type="entry name" value="PPM-type phosphatase domain"/>
    <property type="match status" value="1"/>
</dbReference>
<dbReference type="Pfam" id="PF00481">
    <property type="entry name" value="PP2C"/>
    <property type="match status" value="1"/>
</dbReference>
<feature type="compositionally biased region" description="Basic and acidic residues" evidence="1">
    <location>
        <begin position="18"/>
        <end position="48"/>
    </location>
</feature>
<dbReference type="InterPro" id="IPR015655">
    <property type="entry name" value="PP2C"/>
</dbReference>
<dbReference type="EMBL" id="HBNR01016426">
    <property type="protein sequence ID" value="CAE4571189.1"/>
    <property type="molecule type" value="Transcribed_RNA"/>
</dbReference>
<evidence type="ECO:0000259" key="2">
    <source>
        <dbReference type="PROSITE" id="PS51746"/>
    </source>
</evidence>
<accession>A0A6T0VD86</accession>
<dbReference type="InterPro" id="IPR036457">
    <property type="entry name" value="PPM-type-like_dom_sf"/>
</dbReference>
<feature type="domain" description="PPM-type phosphatase" evidence="2">
    <location>
        <begin position="123"/>
        <end position="417"/>
    </location>
</feature>
<name>A0A6T0VD86_9DINO</name>
<dbReference type="AlphaFoldDB" id="A0A6T0VD86"/>
<dbReference type="GO" id="GO:0004722">
    <property type="term" value="F:protein serine/threonine phosphatase activity"/>
    <property type="evidence" value="ECO:0007669"/>
    <property type="project" value="InterPro"/>
</dbReference>
<dbReference type="CDD" id="cd00143">
    <property type="entry name" value="PP2Cc"/>
    <property type="match status" value="1"/>
</dbReference>
<dbReference type="SUPFAM" id="SSF81606">
    <property type="entry name" value="PP2C-like"/>
    <property type="match status" value="1"/>
</dbReference>
<organism evidence="4">
    <name type="scientific">Alexandrium monilatum</name>
    <dbReference type="NCBI Taxonomy" id="311494"/>
    <lineage>
        <taxon>Eukaryota</taxon>
        <taxon>Sar</taxon>
        <taxon>Alveolata</taxon>
        <taxon>Dinophyceae</taxon>
        <taxon>Gonyaulacales</taxon>
        <taxon>Pyrocystaceae</taxon>
        <taxon>Alexandrium</taxon>
    </lineage>
</organism>
<dbReference type="PANTHER" id="PTHR47992">
    <property type="entry name" value="PROTEIN PHOSPHATASE"/>
    <property type="match status" value="1"/>
</dbReference>
<reference evidence="4" key="1">
    <citation type="submission" date="2021-01" db="EMBL/GenBank/DDBJ databases">
        <authorList>
            <person name="Corre E."/>
            <person name="Pelletier E."/>
            <person name="Niang G."/>
            <person name="Scheremetjew M."/>
            <person name="Finn R."/>
            <person name="Kale V."/>
            <person name="Holt S."/>
            <person name="Cochrane G."/>
            <person name="Meng A."/>
            <person name="Brown T."/>
            <person name="Cohen L."/>
        </authorList>
    </citation>
    <scope>NUCLEOTIDE SEQUENCE</scope>
    <source>
        <strain evidence="4">CCMP3105</strain>
    </source>
</reference>